<comment type="caution">
    <text evidence="4">The sequence shown here is derived from an EMBL/GenBank/DDBJ whole genome shotgun (WGS) entry which is preliminary data.</text>
</comment>
<feature type="compositionally biased region" description="Basic and acidic residues" evidence="1">
    <location>
        <begin position="111"/>
        <end position="161"/>
    </location>
</feature>
<gene>
    <name evidence="4" type="ORF">H206_02504</name>
</gene>
<dbReference type="PANTHER" id="PTHR46049">
    <property type="entry name" value="AGAP003327-PA"/>
    <property type="match status" value="1"/>
</dbReference>
<protein>
    <submittedName>
        <fullName evidence="4">DNA/RNA non-specific endonuclease</fullName>
    </submittedName>
</protein>
<dbReference type="Proteomes" id="UP000287853">
    <property type="component" value="Unassembled WGS sequence"/>
</dbReference>
<feature type="region of interest" description="Disordered" evidence="1">
    <location>
        <begin position="51"/>
        <end position="236"/>
    </location>
</feature>
<evidence type="ECO:0000256" key="1">
    <source>
        <dbReference type="SAM" id="MobiDB-lite"/>
    </source>
</evidence>
<dbReference type="Pfam" id="PF13930">
    <property type="entry name" value="Endonuclea_NS_2"/>
    <property type="match status" value="1"/>
</dbReference>
<dbReference type="Gene3D" id="3.40.570.10">
    <property type="entry name" value="Extracellular Endonuclease, subunit A"/>
    <property type="match status" value="1"/>
</dbReference>
<sequence length="1261" mass="139944">MKAANAKKSSTTSRTATQVANQPFFAKAGGGDFFAPVNRAAAPSVQAKMAVNKPGDKFEQEADKMAGKVMRMPTPSAPAPEEKIQKAEQPEEKIQKKDDEEVQKAALPEEQVQKQEREKVQKADQPEEKIQKTAMPEEKVQRKEEEQLQKKNEEEIQKAEPAEEQVQKVALPEEQVQKQEKEEFQKAEQPEEKLQKKEEEKIQKATAEKEKLQRQADDKLQKKEEKEKLQRAAQPEEKIQKMAMPEEKLQTAPAEEEKIQRKGNGIPAVSSNVQSAIRSKTTGGQPLSSDVRSFMEPRFNADFSNVRVHNDAESAGLSNQLSARAFTHQNHIFFSRDQYQPGTSEGKQLLAHELTHTIQQGHSVQRSPQVTTTVTTPPVQRLFGISLNPLDSLRNFFAERAYLIPGFRLLTIIMGFNPINNQSVDRNAANILRGMIELIPGGNLITQALDNHGVFTRAGEWVEQQLTTLGDLGSGIVDALKEFIRPGNLFGFGSLWERAKSIFTTPIRRIKSFAVGIARGIMQLVKDAILKPLAALAKGTKGYDLLCALLGEDPITNKPVPRNAETLIGGFMKLIGREDLWKNLKKANAVPRAWAWFQKTWVGLLAFAHSIPGRITATLDALTPQDILTIAGAFKKVVGTFAGIAGEFISWGLKQVVSLLEILFSVVAPSVMPYLKKAKGAFVTILKNPIGFAGNLVRAGKLGFQMFAGNILKHLKTALIKWITGPLGKAGVYIPKSFSLMEIIKLVLSVLGLTWQNIRQKLVKIIPDPILTGLEKTAGVLVTLVKDGPVAAWEQIKSELSELKDQLISQVTEMVTTKVVQAAVTKLGTMLNPAGAVIQSIISIYNTITFFIERAGQMASVVGSFINSISAIASGRVKNAAMRVEQTMAKTLNVVLAFLANFAGLDNIPRKIVDIIQKIRKPIDKGMDKIVGWLGKMLKKGANLLKKKGLAAIQWWKAKKTIPSTNREKHHIYLDGNKNAPKLMVASSPMDAEKAIEIMKQNKASNDQINQAEQYKTTIYDAVKQLIVKNKKLGINTTPGNKAVQDKIISQQHAIMRKAMRGLAKLFGKTVFGQVKYDDLQDTIIKPDSGTGKANKIEAAPLTAKRKMGTIPTAEPVGWKAIVDEGLTSKTPYYVRLHLINKNFGGGGDYTRNLVPGSKQNNSDHLHTIENQLKKLIGNKPNEKDKLAQVWYKAEVNYRDDSEKVWEDSRHRNVKASYFAKSINFTWGRYKHENKEWKKDGTVIGNFRLGPIPLPKLDNDK</sequence>
<evidence type="ECO:0000313" key="4">
    <source>
        <dbReference type="EMBL" id="RWX47192.1"/>
    </source>
</evidence>
<keyword evidence="4" id="KW-0540">Nuclease</keyword>
<reference evidence="4 5" key="1">
    <citation type="submission" date="2017-01" db="EMBL/GenBank/DDBJ databases">
        <title>The cable genome- insights into the physiology and evolution of filamentous bacteria capable of sulfide oxidation via long distance electron transfer.</title>
        <authorList>
            <person name="Schreiber L."/>
            <person name="Bjerg J.T."/>
            <person name="Boggild A."/>
            <person name="Van De Vossenberg J."/>
            <person name="Meysman F."/>
            <person name="Nielsen L.P."/>
            <person name="Schramm A."/>
            <person name="Kjeldsen K.U."/>
        </authorList>
    </citation>
    <scope>NUCLEOTIDE SEQUENCE [LARGE SCALE GENOMIC DNA]</scope>
    <source>
        <strain evidence="4">MCF</strain>
    </source>
</reference>
<feature type="compositionally biased region" description="Low complexity" evidence="1">
    <location>
        <begin position="1"/>
        <end position="17"/>
    </location>
</feature>
<dbReference type="InterPro" id="IPR044929">
    <property type="entry name" value="DNA/RNA_non-sp_Endonuclease_sf"/>
</dbReference>
<dbReference type="CDD" id="cd22249">
    <property type="entry name" value="UDM1_RNF168_RNF169-like"/>
    <property type="match status" value="1"/>
</dbReference>
<feature type="region of interest" description="Disordered" evidence="1">
    <location>
        <begin position="1"/>
        <end position="20"/>
    </location>
</feature>
<feature type="domain" description="eCIS core" evidence="2">
    <location>
        <begin position="286"/>
        <end position="362"/>
    </location>
</feature>
<organism evidence="4 5">
    <name type="scientific">Candidatus Electrothrix aarhusensis</name>
    <dbReference type="NCBI Taxonomy" id="1859131"/>
    <lineage>
        <taxon>Bacteria</taxon>
        <taxon>Pseudomonadati</taxon>
        <taxon>Thermodesulfobacteriota</taxon>
        <taxon>Desulfobulbia</taxon>
        <taxon>Desulfobulbales</taxon>
        <taxon>Desulfobulbaceae</taxon>
        <taxon>Candidatus Electrothrix</taxon>
    </lineage>
</organism>
<dbReference type="Pfam" id="PF13699">
    <property type="entry name" value="eCIS_core"/>
    <property type="match status" value="1"/>
</dbReference>
<evidence type="ECO:0000259" key="2">
    <source>
        <dbReference type="Pfam" id="PF13699"/>
    </source>
</evidence>
<dbReference type="InterPro" id="IPR051724">
    <property type="entry name" value="Actin_motor_Myosin"/>
</dbReference>
<dbReference type="InterPro" id="IPR025295">
    <property type="entry name" value="eCIS_core_dom"/>
</dbReference>
<dbReference type="EMBL" id="MTKO01000040">
    <property type="protein sequence ID" value="RWX47192.1"/>
    <property type="molecule type" value="Genomic_DNA"/>
</dbReference>
<dbReference type="GO" id="GO:0004519">
    <property type="term" value="F:endonuclease activity"/>
    <property type="evidence" value="ECO:0007669"/>
    <property type="project" value="UniProtKB-KW"/>
</dbReference>
<feature type="compositionally biased region" description="Basic and acidic residues" evidence="1">
    <location>
        <begin position="175"/>
        <end position="236"/>
    </location>
</feature>
<evidence type="ECO:0000313" key="5">
    <source>
        <dbReference type="Proteomes" id="UP000287853"/>
    </source>
</evidence>
<feature type="domain" description="Type VII secretion system protein EssD-like" evidence="3">
    <location>
        <begin position="1132"/>
        <end position="1203"/>
    </location>
</feature>
<keyword evidence="4" id="KW-0378">Hydrolase</keyword>
<name>A0A3S3SPF8_9BACT</name>
<keyword evidence="5" id="KW-1185">Reference proteome</keyword>
<keyword evidence="4" id="KW-0255">Endonuclease</keyword>
<evidence type="ECO:0000259" key="3">
    <source>
        <dbReference type="Pfam" id="PF13930"/>
    </source>
</evidence>
<feature type="compositionally biased region" description="Basic and acidic residues" evidence="1">
    <location>
        <begin position="54"/>
        <end position="66"/>
    </location>
</feature>
<dbReference type="AlphaFoldDB" id="A0A3S3SPF8"/>
<dbReference type="InterPro" id="IPR044927">
    <property type="entry name" value="Endonuclea_NS_2"/>
</dbReference>
<feature type="compositionally biased region" description="Basic and acidic residues" evidence="1">
    <location>
        <begin position="80"/>
        <end position="103"/>
    </location>
</feature>
<proteinExistence type="predicted"/>
<dbReference type="PANTHER" id="PTHR46049:SF5">
    <property type="entry name" value="PLECKSTRIN HOMOLOGY DOMAIN-CONTAINING FAMILY H MEMBER 3"/>
    <property type="match status" value="1"/>
</dbReference>
<accession>A0A3S3SPF8</accession>